<accession>A0A6J7C3R7</accession>
<dbReference type="InterPro" id="IPR029044">
    <property type="entry name" value="Nucleotide-diphossugar_trans"/>
</dbReference>
<protein>
    <submittedName>
        <fullName evidence="2">Unannotated protein</fullName>
    </submittedName>
</protein>
<dbReference type="AlphaFoldDB" id="A0A6J7C3R7"/>
<dbReference type="PANTHER" id="PTHR43646:SF6">
    <property type="entry name" value="PRE-MYCOFACTOCIN GLYCOSYLTRANSFERASE"/>
    <property type="match status" value="1"/>
</dbReference>
<name>A0A6J7C3R7_9ZZZZ</name>
<organism evidence="2">
    <name type="scientific">freshwater metagenome</name>
    <dbReference type="NCBI Taxonomy" id="449393"/>
    <lineage>
        <taxon>unclassified sequences</taxon>
        <taxon>metagenomes</taxon>
        <taxon>ecological metagenomes</taxon>
    </lineage>
</organism>
<feature type="domain" description="Glycosyltransferase 2-like" evidence="1">
    <location>
        <begin position="55"/>
        <end position="171"/>
    </location>
</feature>
<dbReference type="GO" id="GO:0016740">
    <property type="term" value="F:transferase activity"/>
    <property type="evidence" value="ECO:0007669"/>
    <property type="project" value="InterPro"/>
</dbReference>
<dbReference type="InterPro" id="IPR023981">
    <property type="entry name" value="MftF"/>
</dbReference>
<dbReference type="PANTHER" id="PTHR43646">
    <property type="entry name" value="GLYCOSYLTRANSFERASE"/>
    <property type="match status" value="1"/>
</dbReference>
<gene>
    <name evidence="2" type="ORF">UFOPK3268_01779</name>
</gene>
<dbReference type="InterPro" id="IPR001173">
    <property type="entry name" value="Glyco_trans_2-like"/>
</dbReference>
<evidence type="ECO:0000259" key="1">
    <source>
        <dbReference type="Pfam" id="PF00535"/>
    </source>
</evidence>
<sequence>MRLSQPAAGFASRLRARGDEGLVPDASDVAAAHVLVERGLAHPAPVPCAGPHDVTVVVPAYGRPDSLARCLEALAGLTVIVVDDATPDPRALRDVVEAHGATYLRLEVNAGPGAARNAGAAACESRLIAFVDSDCQPVGGWLDLLVAHFADPRVGAAAPRISSTMARTRPEAPARVLDRFEALASSLDMGGDPALVRPGAALGFVPAATLVVRRSAFDQGGFEEGMRVGEDVDLVWRMADAGWHVRYVPSARVVHESRDTWGGWLRQRFDYGTSAGALDRRFPGRLAPLRVSAGNATALGLLTLGRWIPAALSAGTSSALLSRKVIVAGGGPRAAASIGAIGLRSDASSVGHALRREYWPVGLAAVALAPKVPAARIAVALMVAPLVRDWAKQKDQLDPLRYVALRLVADAAYGSGVLVSAWRQRDVGSIKPALRGSSGHVAQRVSGLRDSLSRRRIRAGSTRPR</sequence>
<reference evidence="2" key="1">
    <citation type="submission" date="2020-05" db="EMBL/GenBank/DDBJ databases">
        <authorList>
            <person name="Chiriac C."/>
            <person name="Salcher M."/>
            <person name="Ghai R."/>
            <person name="Kavagutti S V."/>
        </authorList>
    </citation>
    <scope>NUCLEOTIDE SEQUENCE</scope>
</reference>
<proteinExistence type="predicted"/>
<dbReference type="Gene3D" id="3.90.550.10">
    <property type="entry name" value="Spore Coat Polysaccharide Biosynthesis Protein SpsA, Chain A"/>
    <property type="match status" value="1"/>
</dbReference>
<dbReference type="Pfam" id="PF00535">
    <property type="entry name" value="Glycos_transf_2"/>
    <property type="match status" value="1"/>
</dbReference>
<dbReference type="NCBIfam" id="TIGR03965">
    <property type="entry name" value="mycofact_glyco"/>
    <property type="match status" value="1"/>
</dbReference>
<dbReference type="SUPFAM" id="SSF53448">
    <property type="entry name" value="Nucleotide-diphospho-sugar transferases"/>
    <property type="match status" value="1"/>
</dbReference>
<evidence type="ECO:0000313" key="2">
    <source>
        <dbReference type="EMBL" id="CAB4852726.1"/>
    </source>
</evidence>
<dbReference type="EMBL" id="CAFBIZ010000303">
    <property type="protein sequence ID" value="CAB4852726.1"/>
    <property type="molecule type" value="Genomic_DNA"/>
</dbReference>